<dbReference type="AlphaFoldDB" id="A0A8D2LZI5"/>
<dbReference type="Pfam" id="PF16297">
    <property type="entry name" value="DUF4939"/>
    <property type="match status" value="1"/>
</dbReference>
<feature type="region of interest" description="Disordered" evidence="1">
    <location>
        <begin position="1"/>
        <end position="30"/>
    </location>
</feature>
<reference evidence="3" key="1">
    <citation type="submission" date="2025-08" db="UniProtKB">
        <authorList>
            <consortium name="Ensembl"/>
        </authorList>
    </citation>
    <scope>IDENTIFICATION</scope>
</reference>
<dbReference type="Proteomes" id="UP000694545">
    <property type="component" value="Unplaced"/>
</dbReference>
<protein>
    <recommendedName>
        <fullName evidence="2">DUF4939 domain-containing protein</fullName>
    </recommendedName>
</protein>
<sequence length="201" mass="22756">PDSEVREQVTPPRPPPYSETAGQSPGDTEHVTSLANASLRRSLRLLEQVRRQDRNALCAEIDKLQATQPTAAETPPQMQQLKLRRCPVEPPLKYDGRKEGFTTFKAQCELYMHLCQNDFPDEKTKVGFLINQLTGTVARWATAKRIAQDPILNYTTAFLDALEKFLGMASCKEMAICEIKRLMAGNRLCYILYNQIPTLNE</sequence>
<feature type="domain" description="DUF4939" evidence="2">
    <location>
        <begin position="80"/>
        <end position="168"/>
    </location>
</feature>
<evidence type="ECO:0000256" key="1">
    <source>
        <dbReference type="SAM" id="MobiDB-lite"/>
    </source>
</evidence>
<evidence type="ECO:0000313" key="3">
    <source>
        <dbReference type="Ensembl" id="ENSVKKP00000028717.1"/>
    </source>
</evidence>
<evidence type="ECO:0000259" key="2">
    <source>
        <dbReference type="Pfam" id="PF16297"/>
    </source>
</evidence>
<organism evidence="3 4">
    <name type="scientific">Varanus komodoensis</name>
    <name type="common">Komodo dragon</name>
    <dbReference type="NCBI Taxonomy" id="61221"/>
    <lineage>
        <taxon>Eukaryota</taxon>
        <taxon>Metazoa</taxon>
        <taxon>Chordata</taxon>
        <taxon>Craniata</taxon>
        <taxon>Vertebrata</taxon>
        <taxon>Euteleostomi</taxon>
        <taxon>Lepidosauria</taxon>
        <taxon>Squamata</taxon>
        <taxon>Bifurcata</taxon>
        <taxon>Unidentata</taxon>
        <taxon>Episquamata</taxon>
        <taxon>Toxicofera</taxon>
        <taxon>Anguimorpha</taxon>
        <taxon>Paleoanguimorpha</taxon>
        <taxon>Varanoidea</taxon>
        <taxon>Varanidae</taxon>
        <taxon>Varanus</taxon>
    </lineage>
</organism>
<reference evidence="3" key="2">
    <citation type="submission" date="2025-09" db="UniProtKB">
        <authorList>
            <consortium name="Ensembl"/>
        </authorList>
    </citation>
    <scope>IDENTIFICATION</scope>
</reference>
<dbReference type="InterPro" id="IPR032549">
    <property type="entry name" value="DUF4939"/>
</dbReference>
<accession>A0A8D2LZI5</accession>
<dbReference type="Ensembl" id="ENSVKKT00000029402.1">
    <property type="protein sequence ID" value="ENSVKKP00000028717.1"/>
    <property type="gene ID" value="ENSVKKG00000018543.1"/>
</dbReference>
<proteinExistence type="predicted"/>
<name>A0A8D2LZI5_VARKO</name>
<keyword evidence="4" id="KW-1185">Reference proteome</keyword>
<evidence type="ECO:0000313" key="4">
    <source>
        <dbReference type="Proteomes" id="UP000694545"/>
    </source>
</evidence>